<dbReference type="EMBL" id="JALPRY010000004">
    <property type="protein sequence ID" value="MCK8779069.1"/>
    <property type="molecule type" value="Genomic_DNA"/>
</dbReference>
<proteinExistence type="predicted"/>
<name>A0ABT0IMG4_9HYPH</name>
<protein>
    <submittedName>
        <fullName evidence="1">Uncharacterized protein</fullName>
    </submittedName>
</protein>
<organism evidence="1 2">
    <name type="scientific">Neorhizobium turbinariae</name>
    <dbReference type="NCBI Taxonomy" id="2937795"/>
    <lineage>
        <taxon>Bacteria</taxon>
        <taxon>Pseudomonadati</taxon>
        <taxon>Pseudomonadota</taxon>
        <taxon>Alphaproteobacteria</taxon>
        <taxon>Hyphomicrobiales</taxon>
        <taxon>Rhizobiaceae</taxon>
        <taxon>Rhizobium/Agrobacterium group</taxon>
        <taxon>Neorhizobium</taxon>
    </lineage>
</organism>
<dbReference type="RefSeq" id="WP_248681880.1">
    <property type="nucleotide sequence ID" value="NZ_JALPRY010000004.1"/>
</dbReference>
<gene>
    <name evidence="1" type="ORF">M0654_03625</name>
</gene>
<reference evidence="1 2" key="1">
    <citation type="submission" date="2022-04" db="EMBL/GenBank/DDBJ databases">
        <title>Rhizobium coralii sp. nov., isolated from coral Turbinaria peltata.</title>
        <authorList>
            <person name="Sun H."/>
        </authorList>
    </citation>
    <scope>NUCLEOTIDE SEQUENCE [LARGE SCALE GENOMIC DNA]</scope>
    <source>
        <strain evidence="1 2">NTR19</strain>
    </source>
</reference>
<evidence type="ECO:0000313" key="2">
    <source>
        <dbReference type="Proteomes" id="UP001202827"/>
    </source>
</evidence>
<sequence length="57" mass="6646">MKTEDAIDAYTKAFVNLHLAEKRMIQLHLRPSERAERRNQLDAALTEFAKLDDLLFS</sequence>
<comment type="caution">
    <text evidence="1">The sequence shown here is derived from an EMBL/GenBank/DDBJ whole genome shotgun (WGS) entry which is preliminary data.</text>
</comment>
<evidence type="ECO:0000313" key="1">
    <source>
        <dbReference type="EMBL" id="MCK8779069.1"/>
    </source>
</evidence>
<keyword evidence="2" id="KW-1185">Reference proteome</keyword>
<dbReference type="Proteomes" id="UP001202827">
    <property type="component" value="Unassembled WGS sequence"/>
</dbReference>
<accession>A0ABT0IMG4</accession>